<name>A0ABX0FL96_9BURK</name>
<evidence type="ECO:0000313" key="1">
    <source>
        <dbReference type="EMBL" id="NGZ85245.1"/>
    </source>
</evidence>
<organism evidence="1 2">
    <name type="scientific">Duganella aceris</name>
    <dbReference type="NCBI Taxonomy" id="2703883"/>
    <lineage>
        <taxon>Bacteria</taxon>
        <taxon>Pseudomonadati</taxon>
        <taxon>Pseudomonadota</taxon>
        <taxon>Betaproteobacteria</taxon>
        <taxon>Burkholderiales</taxon>
        <taxon>Oxalobacteraceae</taxon>
        <taxon>Telluria group</taxon>
        <taxon>Duganella</taxon>
    </lineage>
</organism>
<dbReference type="EMBL" id="JAADJT010000005">
    <property type="protein sequence ID" value="NGZ85245.1"/>
    <property type="molecule type" value="Genomic_DNA"/>
</dbReference>
<dbReference type="InterPro" id="IPR043129">
    <property type="entry name" value="ATPase_NBD"/>
</dbReference>
<dbReference type="RefSeq" id="WP_166103533.1">
    <property type="nucleotide sequence ID" value="NZ_JAADJT010000005.1"/>
</dbReference>
<protein>
    <submittedName>
        <fullName evidence="1">Pilus assembly protein PilM</fullName>
    </submittedName>
</protein>
<accession>A0ABX0FL96</accession>
<dbReference type="InterPro" id="IPR050696">
    <property type="entry name" value="FtsA/MreB"/>
</dbReference>
<reference evidence="1 2" key="1">
    <citation type="submission" date="2020-01" db="EMBL/GenBank/DDBJ databases">
        <authorList>
            <person name="Lee S.D."/>
        </authorList>
    </citation>
    <scope>NUCLEOTIDE SEQUENCE [LARGE SCALE GENOMIC DNA]</scope>
    <source>
        <strain evidence="1 2">SAP-35</strain>
    </source>
</reference>
<reference evidence="2" key="2">
    <citation type="submission" date="2023-07" db="EMBL/GenBank/DDBJ databases">
        <title>Duganella aceri sp. nov., isolated from tree sap.</title>
        <authorList>
            <person name="Kim I.S."/>
        </authorList>
    </citation>
    <scope>NUCLEOTIDE SEQUENCE [LARGE SCALE GENOMIC DNA]</scope>
    <source>
        <strain evidence="2">SAP-35</strain>
    </source>
</reference>
<dbReference type="PANTHER" id="PTHR32432">
    <property type="entry name" value="CELL DIVISION PROTEIN FTSA-RELATED"/>
    <property type="match status" value="1"/>
</dbReference>
<dbReference type="Proteomes" id="UP000666369">
    <property type="component" value="Unassembled WGS sequence"/>
</dbReference>
<evidence type="ECO:0000313" key="2">
    <source>
        <dbReference type="Proteomes" id="UP000666369"/>
    </source>
</evidence>
<keyword evidence="2" id="KW-1185">Reference proteome</keyword>
<gene>
    <name evidence="1" type="ORF">GW587_13385</name>
</gene>
<dbReference type="InterPro" id="IPR005883">
    <property type="entry name" value="PilM"/>
</dbReference>
<sequence length="365" mass="39154">MNWTTALRRRLARTPQAGPIGIDFAAERLNLAQVEGPPGARRLRAAASVAYPGGREQLLADPPALRRFVKEVLGGAPFDGRRVVAAMPAPDLRILPMTVVVGPGAREEQVVAKAAREQLGDAFDGAVIDYYQVRSADGAAAERQVLVAVAQKPAVLNFLTMLESARLRPVALDIGPAAIARLLAALHQDDYAQSVMLINFGVVKSFLTVIWGRRLMLDREIDFGEEQLAGKLATALNLAPDAALAMLREYGIGTRVNGATPVQADVARAIREIVYPECVLLAEELARTQVYVASRTRGSTVSCVYLNGSLARYPNIQQRIGELVALPVRVLNPLEVFGAATDPCLELQPSIALATGLALRGGRDV</sequence>
<dbReference type="Pfam" id="PF11104">
    <property type="entry name" value="PilM_2"/>
    <property type="match status" value="1"/>
</dbReference>
<comment type="caution">
    <text evidence="1">The sequence shown here is derived from an EMBL/GenBank/DDBJ whole genome shotgun (WGS) entry which is preliminary data.</text>
</comment>
<dbReference type="SUPFAM" id="SSF53067">
    <property type="entry name" value="Actin-like ATPase domain"/>
    <property type="match status" value="2"/>
</dbReference>
<proteinExistence type="predicted"/>
<dbReference type="Gene3D" id="3.30.1490.300">
    <property type="match status" value="1"/>
</dbReference>
<dbReference type="PANTHER" id="PTHR32432:SF3">
    <property type="entry name" value="ETHANOLAMINE UTILIZATION PROTEIN EUTJ"/>
    <property type="match status" value="1"/>
</dbReference>
<dbReference type="Gene3D" id="3.30.420.40">
    <property type="match status" value="2"/>
</dbReference>